<feature type="region of interest" description="Disordered" evidence="10">
    <location>
        <begin position="245"/>
        <end position="283"/>
    </location>
</feature>
<evidence type="ECO:0000256" key="2">
    <source>
        <dbReference type="ARBA" id="ARBA00006991"/>
    </source>
</evidence>
<dbReference type="FunFam" id="3.30.160.60:FF:000176">
    <property type="entry name" value="zinc finger protein 70"/>
    <property type="match status" value="1"/>
</dbReference>
<accession>A0A7J7QUF2</accession>
<feature type="domain" description="C2H2-type" evidence="11">
    <location>
        <begin position="442"/>
        <end position="469"/>
    </location>
</feature>
<feature type="domain" description="C2H2-type" evidence="11">
    <location>
        <begin position="386"/>
        <end position="413"/>
    </location>
</feature>
<evidence type="ECO:0000256" key="7">
    <source>
        <dbReference type="ARBA" id="ARBA00023125"/>
    </source>
</evidence>
<evidence type="ECO:0000259" key="11">
    <source>
        <dbReference type="PROSITE" id="PS50157"/>
    </source>
</evidence>
<keyword evidence="4" id="KW-0677">Repeat</keyword>
<keyword evidence="14" id="KW-1185">Reference proteome</keyword>
<dbReference type="FunFam" id="3.30.160.60:FF:001270">
    <property type="entry name" value="zinc finger protein 583 isoform X1"/>
    <property type="match status" value="1"/>
</dbReference>
<evidence type="ECO:0000256" key="5">
    <source>
        <dbReference type="ARBA" id="ARBA00022771"/>
    </source>
</evidence>
<comment type="similarity">
    <text evidence="2">Belongs to the krueppel C2H2-type zinc-finger protein family.</text>
</comment>
<dbReference type="PROSITE" id="PS00028">
    <property type="entry name" value="ZINC_FINGER_C2H2_1"/>
    <property type="match status" value="9"/>
</dbReference>
<dbReference type="SMART" id="SM00349">
    <property type="entry name" value="KRAB"/>
    <property type="match status" value="1"/>
</dbReference>
<dbReference type="InterPro" id="IPR036236">
    <property type="entry name" value="Znf_C2H2_sf"/>
</dbReference>
<evidence type="ECO:0000256" key="4">
    <source>
        <dbReference type="ARBA" id="ARBA00022737"/>
    </source>
</evidence>
<dbReference type="SUPFAM" id="SSF109640">
    <property type="entry name" value="KRAB domain (Kruppel-associated box)"/>
    <property type="match status" value="1"/>
</dbReference>
<feature type="domain" description="C2H2-type" evidence="11">
    <location>
        <begin position="470"/>
        <end position="497"/>
    </location>
</feature>
<feature type="region of interest" description="Disordered" evidence="10">
    <location>
        <begin position="1"/>
        <end position="31"/>
    </location>
</feature>
<dbReference type="Pfam" id="PF00096">
    <property type="entry name" value="zf-C2H2"/>
    <property type="match status" value="9"/>
</dbReference>
<evidence type="ECO:0000256" key="9">
    <source>
        <dbReference type="PROSITE-ProRule" id="PRU00042"/>
    </source>
</evidence>
<dbReference type="PANTHER" id="PTHR24384:SF218">
    <property type="entry name" value="ZINC FINGER PROTEIN 502"/>
    <property type="match status" value="1"/>
</dbReference>
<comment type="caution">
    <text evidence="13">The sequence shown here is derived from an EMBL/GenBank/DDBJ whole genome shotgun (WGS) entry which is preliminary data.</text>
</comment>
<feature type="domain" description="C2H2-type" evidence="11">
    <location>
        <begin position="526"/>
        <end position="553"/>
    </location>
</feature>
<evidence type="ECO:0000256" key="1">
    <source>
        <dbReference type="ARBA" id="ARBA00004123"/>
    </source>
</evidence>
<dbReference type="GO" id="GO:0000978">
    <property type="term" value="F:RNA polymerase II cis-regulatory region sequence-specific DNA binding"/>
    <property type="evidence" value="ECO:0007669"/>
    <property type="project" value="TreeGrafter"/>
</dbReference>
<feature type="domain" description="C2H2-type" evidence="11">
    <location>
        <begin position="498"/>
        <end position="525"/>
    </location>
</feature>
<dbReference type="FunFam" id="3.30.160.60:FF:000710">
    <property type="entry name" value="Zinc finger protein 768"/>
    <property type="match status" value="1"/>
</dbReference>
<dbReference type="SMART" id="SM00355">
    <property type="entry name" value="ZnF_C2H2"/>
    <property type="match status" value="10"/>
</dbReference>
<feature type="domain" description="C2H2-type" evidence="11">
    <location>
        <begin position="330"/>
        <end position="357"/>
    </location>
</feature>
<evidence type="ECO:0000256" key="6">
    <source>
        <dbReference type="ARBA" id="ARBA00022833"/>
    </source>
</evidence>
<dbReference type="GO" id="GO:0008270">
    <property type="term" value="F:zinc ion binding"/>
    <property type="evidence" value="ECO:0007669"/>
    <property type="project" value="UniProtKB-KW"/>
</dbReference>
<keyword evidence="3" id="KW-0479">Metal-binding</keyword>
<dbReference type="FunFam" id="3.30.160.60:FF:000443">
    <property type="entry name" value="Zinc finger protein 41"/>
    <property type="match status" value="1"/>
</dbReference>
<dbReference type="EMBL" id="JABWUV010000055">
    <property type="protein sequence ID" value="KAF6267476.1"/>
    <property type="molecule type" value="Genomic_DNA"/>
</dbReference>
<dbReference type="FunFam" id="3.30.160.60:FF:000098">
    <property type="entry name" value="Zinc finger protein 614"/>
    <property type="match status" value="1"/>
</dbReference>
<name>A0A7J7QUF2_MYOMY</name>
<organism evidence="13 14">
    <name type="scientific">Myotis myotis</name>
    <name type="common">Greater mouse-eared bat</name>
    <name type="synonym">Vespertilio myotis</name>
    <dbReference type="NCBI Taxonomy" id="51298"/>
    <lineage>
        <taxon>Eukaryota</taxon>
        <taxon>Metazoa</taxon>
        <taxon>Chordata</taxon>
        <taxon>Craniata</taxon>
        <taxon>Vertebrata</taxon>
        <taxon>Euteleostomi</taxon>
        <taxon>Mammalia</taxon>
        <taxon>Eutheria</taxon>
        <taxon>Laurasiatheria</taxon>
        <taxon>Chiroptera</taxon>
        <taxon>Yangochiroptera</taxon>
        <taxon>Vespertilionidae</taxon>
        <taxon>Myotis</taxon>
    </lineage>
</organism>
<proteinExistence type="inferred from homology"/>
<keyword evidence="7" id="KW-0238">DNA-binding</keyword>
<dbReference type="Proteomes" id="UP000527355">
    <property type="component" value="Unassembled WGS sequence"/>
</dbReference>
<dbReference type="InterPro" id="IPR050752">
    <property type="entry name" value="C2H2-ZF_domain"/>
</dbReference>
<keyword evidence="8" id="KW-0539">Nucleus</keyword>
<evidence type="ECO:0000256" key="10">
    <source>
        <dbReference type="SAM" id="MobiDB-lite"/>
    </source>
</evidence>
<keyword evidence="5 9" id="KW-0863">Zinc-finger</keyword>
<feature type="domain" description="C2H2-type" evidence="11">
    <location>
        <begin position="358"/>
        <end position="385"/>
    </location>
</feature>
<dbReference type="Pfam" id="PF01352">
    <property type="entry name" value="KRAB"/>
    <property type="match status" value="1"/>
</dbReference>
<dbReference type="AlphaFoldDB" id="A0A7J7QUF2"/>
<dbReference type="GO" id="GO:0005634">
    <property type="term" value="C:nucleus"/>
    <property type="evidence" value="ECO:0007669"/>
    <property type="project" value="UniProtKB-SubCell"/>
</dbReference>
<feature type="domain" description="C2H2-type" evidence="11">
    <location>
        <begin position="554"/>
        <end position="581"/>
    </location>
</feature>
<dbReference type="InterPro" id="IPR001909">
    <property type="entry name" value="KRAB"/>
</dbReference>
<protein>
    <submittedName>
        <fullName evidence="13">Zinc finger protein 132</fullName>
    </submittedName>
</protein>
<dbReference type="Gene3D" id="3.30.160.60">
    <property type="entry name" value="Classic Zinc Finger"/>
    <property type="match status" value="12"/>
</dbReference>
<dbReference type="InterPro" id="IPR036051">
    <property type="entry name" value="KRAB_dom_sf"/>
</dbReference>
<evidence type="ECO:0000256" key="8">
    <source>
        <dbReference type="ARBA" id="ARBA00023242"/>
    </source>
</evidence>
<reference evidence="13 14" key="1">
    <citation type="journal article" date="2020" name="Nature">
        <title>Six reference-quality genomes reveal evolution of bat adaptations.</title>
        <authorList>
            <person name="Jebb D."/>
            <person name="Huang Z."/>
            <person name="Pippel M."/>
            <person name="Hughes G.M."/>
            <person name="Lavrichenko K."/>
            <person name="Devanna P."/>
            <person name="Winkler S."/>
            <person name="Jermiin L.S."/>
            <person name="Skirmuntt E.C."/>
            <person name="Katzourakis A."/>
            <person name="Burkitt-Gray L."/>
            <person name="Ray D.A."/>
            <person name="Sullivan K.A.M."/>
            <person name="Roscito J.G."/>
            <person name="Kirilenko B.M."/>
            <person name="Davalos L.M."/>
            <person name="Corthals A.P."/>
            <person name="Power M.L."/>
            <person name="Jones G."/>
            <person name="Ransome R.D."/>
            <person name="Dechmann D.K.N."/>
            <person name="Locatelli A.G."/>
            <person name="Puechmaille S.J."/>
            <person name="Fedrigo O."/>
            <person name="Jarvis E.D."/>
            <person name="Hiller M."/>
            <person name="Vernes S.C."/>
            <person name="Myers E.W."/>
            <person name="Teeling E.C."/>
        </authorList>
    </citation>
    <scope>NUCLEOTIDE SEQUENCE [LARGE SCALE GENOMIC DNA]</scope>
    <source>
        <strain evidence="13">MMyoMyo1</strain>
        <tissue evidence="13">Flight muscle</tissue>
    </source>
</reference>
<feature type="domain" description="KRAB" evidence="12">
    <location>
        <begin position="79"/>
        <end position="150"/>
    </location>
</feature>
<evidence type="ECO:0000256" key="3">
    <source>
        <dbReference type="ARBA" id="ARBA00022723"/>
    </source>
</evidence>
<dbReference type="GO" id="GO:0000981">
    <property type="term" value="F:DNA-binding transcription factor activity, RNA polymerase II-specific"/>
    <property type="evidence" value="ECO:0007669"/>
    <property type="project" value="TreeGrafter"/>
</dbReference>
<keyword evidence="6" id="KW-0862">Zinc</keyword>
<evidence type="ECO:0000313" key="13">
    <source>
        <dbReference type="EMBL" id="KAF6267476.1"/>
    </source>
</evidence>
<dbReference type="FunFam" id="3.30.160.60:FF:000295">
    <property type="entry name" value="zinc finger protein 19"/>
    <property type="match status" value="2"/>
</dbReference>
<dbReference type="CDD" id="cd07765">
    <property type="entry name" value="KRAB_A-box"/>
    <property type="match status" value="1"/>
</dbReference>
<dbReference type="Gene3D" id="6.10.140.140">
    <property type="match status" value="1"/>
</dbReference>
<dbReference type="PROSITE" id="PS50157">
    <property type="entry name" value="ZINC_FINGER_C2H2_2"/>
    <property type="match status" value="10"/>
</dbReference>
<dbReference type="InterPro" id="IPR013087">
    <property type="entry name" value="Znf_C2H2_type"/>
</dbReference>
<feature type="domain" description="C2H2-type" evidence="11">
    <location>
        <begin position="582"/>
        <end position="606"/>
    </location>
</feature>
<dbReference type="PANTHER" id="PTHR24384">
    <property type="entry name" value="FINGER PUTATIVE TRANSCRIPTION FACTOR FAMILY-RELATED"/>
    <property type="match status" value="1"/>
</dbReference>
<gene>
    <name evidence="13" type="ORF">mMyoMyo1_020899</name>
</gene>
<dbReference type="SUPFAM" id="SSF57667">
    <property type="entry name" value="beta-beta-alpha zinc fingers"/>
    <property type="match status" value="7"/>
</dbReference>
<feature type="domain" description="C2H2-type" evidence="11">
    <location>
        <begin position="414"/>
        <end position="441"/>
    </location>
</feature>
<evidence type="ECO:0000313" key="14">
    <source>
        <dbReference type="Proteomes" id="UP000527355"/>
    </source>
</evidence>
<dbReference type="PROSITE" id="PS50805">
    <property type="entry name" value="KRAB"/>
    <property type="match status" value="1"/>
</dbReference>
<evidence type="ECO:0000259" key="12">
    <source>
        <dbReference type="PROSITE" id="PS50805"/>
    </source>
</evidence>
<dbReference type="VEuPathDB" id="HostDB:GeneID_118657416"/>
<sequence length="606" mass="68915">MGPTASEGGRSRVLSSVDTGRPRPRVRPTDRSRAVVHPVVCGVRLDPQGPTWPAASRMDSGQPALWPPGSAVSSLQSPVTFEDLAVFFSKEEWGLLDEARRRLYRDVMLEIFELMASLGCWHEVEDEEVCSKQNVSVEGVSQVRIPNTHPYTEKTAACDMCGPFMKDILHLDEQQGTHPEETPHTCGACARRFWLNANLPQRQEERSGEKSCRWDKDRDASVKSAVVSLSEKPFMCREGWKDVSDSHALRQRPASHSSGKSRRRTECREAFPHSSHLGRSPGVHTTKKLLNHMRTHSEVTPFRCPTVVDSLEEKSALANDQKFHTGETSRVCKECGKACSYPSKLREHQKFHTGIKHYENSDCGKTFSRKRTLVHHQRIHTGERPHECGACGKVFNNRSHLTQHEKVHTGERPFECSECGKAFNNNFDLVKHQRVHTGERPFECSECGRDFRQSSHLLRHQKVHTGEWPFGCIACGKTFSTGTTFIQHQRTHARQRPYECSKCGKTFSRSSSLVQHRRIHTGERPFECSECGRTFNKNSNLAQHQRVHSGERPYECSECGRAFNKNSNLAQHQRVHSGERPYECSECEVGFSRRSHLLRHQKVHTG</sequence>
<dbReference type="FunFam" id="3.30.160.60:FF:002343">
    <property type="entry name" value="Zinc finger protein 33A"/>
    <property type="match status" value="3"/>
</dbReference>
<comment type="subcellular location">
    <subcellularLocation>
        <location evidence="1">Nucleus</location>
    </subcellularLocation>
</comment>